<evidence type="ECO:0000313" key="5">
    <source>
        <dbReference type="EMBL" id="MED6122684.1"/>
    </source>
</evidence>
<protein>
    <recommendedName>
        <fullName evidence="4">WHIM2 domain-containing protein</fullName>
    </recommendedName>
</protein>
<evidence type="ECO:0000256" key="3">
    <source>
        <dbReference type="SAM" id="Coils"/>
    </source>
</evidence>
<feature type="coiled-coil region" evidence="3">
    <location>
        <begin position="75"/>
        <end position="102"/>
    </location>
</feature>
<dbReference type="Proteomes" id="UP001341840">
    <property type="component" value="Unassembled WGS sequence"/>
</dbReference>
<proteinExistence type="predicted"/>
<organism evidence="5 6">
    <name type="scientific">Stylosanthes scabra</name>
    <dbReference type="NCBI Taxonomy" id="79078"/>
    <lineage>
        <taxon>Eukaryota</taxon>
        <taxon>Viridiplantae</taxon>
        <taxon>Streptophyta</taxon>
        <taxon>Embryophyta</taxon>
        <taxon>Tracheophyta</taxon>
        <taxon>Spermatophyta</taxon>
        <taxon>Magnoliopsida</taxon>
        <taxon>eudicotyledons</taxon>
        <taxon>Gunneridae</taxon>
        <taxon>Pentapetalae</taxon>
        <taxon>rosids</taxon>
        <taxon>fabids</taxon>
        <taxon>Fabales</taxon>
        <taxon>Fabaceae</taxon>
        <taxon>Papilionoideae</taxon>
        <taxon>50 kb inversion clade</taxon>
        <taxon>dalbergioids sensu lato</taxon>
        <taxon>Dalbergieae</taxon>
        <taxon>Pterocarpus clade</taxon>
        <taxon>Stylosanthes</taxon>
    </lineage>
</organism>
<name>A0ABU6RFR0_9FABA</name>
<evidence type="ECO:0000259" key="4">
    <source>
        <dbReference type="Pfam" id="PF15613"/>
    </source>
</evidence>
<comment type="subcellular location">
    <subcellularLocation>
        <location evidence="1">Nucleus</location>
    </subcellularLocation>
</comment>
<comment type="caution">
    <text evidence="5">The sequence shown here is derived from an EMBL/GenBank/DDBJ whole genome shotgun (WGS) entry which is preliminary data.</text>
</comment>
<gene>
    <name evidence="5" type="ORF">PIB30_042164</name>
</gene>
<sequence>MNEASRSKSAAECVGFTRGGSVVIFSSWDAAYSVTLQMRAAPSTITHPPSFLDVPLKKQVLMALIGAFNLATKRVDRVSDLLQELRTRYEEIASKFSRSEKANEHAFSFKVGGCTTIESQSVEIHLKSLKVLTVEGKSLKLTILGYWITIMATPKCFKYKVGGWIFVEHSDLKEWGYYNTNEELDVLMDLMNCKSECERALQAREHGC</sequence>
<evidence type="ECO:0000256" key="2">
    <source>
        <dbReference type="ARBA" id="ARBA00023242"/>
    </source>
</evidence>
<evidence type="ECO:0000313" key="6">
    <source>
        <dbReference type="Proteomes" id="UP001341840"/>
    </source>
</evidence>
<dbReference type="EMBL" id="JASCZI010030446">
    <property type="protein sequence ID" value="MED6122684.1"/>
    <property type="molecule type" value="Genomic_DNA"/>
</dbReference>
<dbReference type="Pfam" id="PF15613">
    <property type="entry name" value="WSD"/>
    <property type="match status" value="1"/>
</dbReference>
<accession>A0ABU6RFR0</accession>
<keyword evidence="2" id="KW-0539">Nucleus</keyword>
<reference evidence="5 6" key="1">
    <citation type="journal article" date="2023" name="Plants (Basel)">
        <title>Bridging the Gap: Combining Genomics and Transcriptomics Approaches to Understand Stylosanthes scabra, an Orphan Legume from the Brazilian Caatinga.</title>
        <authorList>
            <person name="Ferreira-Neto J.R.C."/>
            <person name="da Silva M.D."/>
            <person name="Binneck E."/>
            <person name="de Melo N.F."/>
            <person name="da Silva R.H."/>
            <person name="de Melo A.L.T.M."/>
            <person name="Pandolfi V."/>
            <person name="Bustamante F.O."/>
            <person name="Brasileiro-Vidal A.C."/>
            <person name="Benko-Iseppon A.M."/>
        </authorList>
    </citation>
    <scope>NUCLEOTIDE SEQUENCE [LARGE SCALE GENOMIC DNA]</scope>
    <source>
        <tissue evidence="5">Leaves</tissue>
    </source>
</reference>
<evidence type="ECO:0000256" key="1">
    <source>
        <dbReference type="ARBA" id="ARBA00004123"/>
    </source>
</evidence>
<dbReference type="InterPro" id="IPR028941">
    <property type="entry name" value="WHIM2_dom"/>
</dbReference>
<keyword evidence="6" id="KW-1185">Reference proteome</keyword>
<feature type="domain" description="WHIM2" evidence="4">
    <location>
        <begin position="162"/>
        <end position="203"/>
    </location>
</feature>
<keyword evidence="3" id="KW-0175">Coiled coil</keyword>